<accession>A0A8X6K8N1</accession>
<protein>
    <submittedName>
        <fullName evidence="1">Uncharacterized protein</fullName>
    </submittedName>
</protein>
<dbReference type="Proteomes" id="UP000887116">
    <property type="component" value="Unassembled WGS sequence"/>
</dbReference>
<proteinExistence type="predicted"/>
<evidence type="ECO:0000313" key="2">
    <source>
        <dbReference type="Proteomes" id="UP000887116"/>
    </source>
</evidence>
<name>A0A8X6K8N1_TRICU</name>
<organism evidence="1 2">
    <name type="scientific">Trichonephila clavata</name>
    <name type="common">Joro spider</name>
    <name type="synonym">Nephila clavata</name>
    <dbReference type="NCBI Taxonomy" id="2740835"/>
    <lineage>
        <taxon>Eukaryota</taxon>
        <taxon>Metazoa</taxon>
        <taxon>Ecdysozoa</taxon>
        <taxon>Arthropoda</taxon>
        <taxon>Chelicerata</taxon>
        <taxon>Arachnida</taxon>
        <taxon>Araneae</taxon>
        <taxon>Araneomorphae</taxon>
        <taxon>Entelegynae</taxon>
        <taxon>Araneoidea</taxon>
        <taxon>Nephilidae</taxon>
        <taxon>Trichonephila</taxon>
    </lineage>
</organism>
<gene>
    <name evidence="1" type="ORF">TNCT_213781</name>
</gene>
<sequence length="79" mass="9222">MKAMLGTSECLRPRDNIVLYFKSDMFMQHFKSTDYGTCLLITNFREPWFFSSLLLNRAEKHVGVIRDRVRTKSPGPHQG</sequence>
<comment type="caution">
    <text evidence="1">The sequence shown here is derived from an EMBL/GenBank/DDBJ whole genome shotgun (WGS) entry which is preliminary data.</text>
</comment>
<reference evidence="1" key="1">
    <citation type="submission" date="2020-07" db="EMBL/GenBank/DDBJ databases">
        <title>Multicomponent nature underlies the extraordinary mechanical properties of spider dragline silk.</title>
        <authorList>
            <person name="Kono N."/>
            <person name="Nakamura H."/>
            <person name="Mori M."/>
            <person name="Yoshida Y."/>
            <person name="Ohtoshi R."/>
            <person name="Malay A.D."/>
            <person name="Moran D.A.P."/>
            <person name="Tomita M."/>
            <person name="Numata K."/>
            <person name="Arakawa K."/>
        </authorList>
    </citation>
    <scope>NUCLEOTIDE SEQUENCE</scope>
</reference>
<keyword evidence="2" id="KW-1185">Reference proteome</keyword>
<dbReference type="AlphaFoldDB" id="A0A8X6K8N1"/>
<evidence type="ECO:0000313" key="1">
    <source>
        <dbReference type="EMBL" id="GFQ68690.1"/>
    </source>
</evidence>
<dbReference type="EMBL" id="BMAO01010670">
    <property type="protein sequence ID" value="GFQ68690.1"/>
    <property type="molecule type" value="Genomic_DNA"/>
</dbReference>